<sequence length="144" mass="15249">MSLAVGLWATTLVGCHGAQAPVPGDEGDHQPWHGIEAGEVVEAIGTEPFWQVRVQSGAMHLSQPSSRQEDAPFAVSRFAGRGGLSYSGTRAGEDVTLAVTAGACRDGMSDRVYPFTATLRLGSRLRMGCAWTNRHMARAPAAAR</sequence>
<gene>
    <name evidence="1" type="ORF">MTR62_13795</name>
</gene>
<evidence type="ECO:0000313" key="1">
    <source>
        <dbReference type="EMBL" id="MCJ2183755.1"/>
    </source>
</evidence>
<proteinExistence type="predicted"/>
<dbReference type="RefSeq" id="WP_244021852.1">
    <property type="nucleotide sequence ID" value="NZ_JALHLF010000059.1"/>
</dbReference>
<name>A0ABT0BFD1_9SPHN</name>
<protein>
    <recommendedName>
        <fullName evidence="3">Lipoprotein</fullName>
    </recommendedName>
</protein>
<keyword evidence="2" id="KW-1185">Reference proteome</keyword>
<accession>A0ABT0BFD1</accession>
<comment type="caution">
    <text evidence="1">The sequence shown here is derived from an EMBL/GenBank/DDBJ whole genome shotgun (WGS) entry which is preliminary data.</text>
</comment>
<evidence type="ECO:0000313" key="2">
    <source>
        <dbReference type="Proteomes" id="UP001162881"/>
    </source>
</evidence>
<organism evidence="1 2">
    <name type="scientific">Novosphingobium organovorum</name>
    <dbReference type="NCBI Taxonomy" id="2930092"/>
    <lineage>
        <taxon>Bacteria</taxon>
        <taxon>Pseudomonadati</taxon>
        <taxon>Pseudomonadota</taxon>
        <taxon>Alphaproteobacteria</taxon>
        <taxon>Sphingomonadales</taxon>
        <taxon>Sphingomonadaceae</taxon>
        <taxon>Novosphingobium</taxon>
    </lineage>
</organism>
<dbReference type="EMBL" id="JALHLF010000059">
    <property type="protein sequence ID" value="MCJ2183755.1"/>
    <property type="molecule type" value="Genomic_DNA"/>
</dbReference>
<dbReference type="Proteomes" id="UP001162881">
    <property type="component" value="Unassembled WGS sequence"/>
</dbReference>
<reference evidence="1" key="1">
    <citation type="submission" date="2022-03" db="EMBL/GenBank/DDBJ databases">
        <title>Identification of a novel bacterium isolated from mangrove sediments.</title>
        <authorList>
            <person name="Pan X."/>
        </authorList>
    </citation>
    <scope>NUCLEOTIDE SEQUENCE</scope>
    <source>
        <strain evidence="1">B1949</strain>
    </source>
</reference>
<evidence type="ECO:0008006" key="3">
    <source>
        <dbReference type="Google" id="ProtNLM"/>
    </source>
</evidence>